<evidence type="ECO:0000256" key="2">
    <source>
        <dbReference type="SAM" id="MobiDB-lite"/>
    </source>
</evidence>
<evidence type="ECO:0000313" key="3">
    <source>
        <dbReference type="EMBL" id="CAL5134211.1"/>
    </source>
</evidence>
<dbReference type="EMBL" id="CAXLJL010000179">
    <property type="protein sequence ID" value="CAL5134211.1"/>
    <property type="molecule type" value="Genomic_DNA"/>
</dbReference>
<feature type="coiled-coil region" evidence="1">
    <location>
        <begin position="172"/>
        <end position="199"/>
    </location>
</feature>
<dbReference type="AlphaFoldDB" id="A0AAV2TBK4"/>
<organism evidence="3 4">
    <name type="scientific">Calicophoron daubneyi</name>
    <name type="common">Rumen fluke</name>
    <name type="synonym">Paramphistomum daubneyi</name>
    <dbReference type="NCBI Taxonomy" id="300641"/>
    <lineage>
        <taxon>Eukaryota</taxon>
        <taxon>Metazoa</taxon>
        <taxon>Spiralia</taxon>
        <taxon>Lophotrochozoa</taxon>
        <taxon>Platyhelminthes</taxon>
        <taxon>Trematoda</taxon>
        <taxon>Digenea</taxon>
        <taxon>Plagiorchiida</taxon>
        <taxon>Pronocephalata</taxon>
        <taxon>Paramphistomoidea</taxon>
        <taxon>Paramphistomidae</taxon>
        <taxon>Calicophoron</taxon>
    </lineage>
</organism>
<sequence>MPVKLLLRSNPLKSLRWMICPDGFIFRDVHFSGKCSYFGSSEEWVIVDSRSKRPEISYLARKAFLKCPTFNRQKLRKVTLVPSEYRRWDDENGGSQRLVVDTQQGEAEVFDNCTSEGYHSAASPDKDDPGSVHPTSVTPSIVTEPALMPPTKVCTESVQSSYPVHQAKFTRISQAFRAMKRLRKERQSARELKQNATEGILTIANNLCSSDTDLSKAVELKHED</sequence>
<name>A0AAV2TBK4_CALDB</name>
<accession>A0AAV2TBK4</accession>
<gene>
    <name evidence="3" type="ORF">CDAUBV1_LOCUS7425</name>
</gene>
<evidence type="ECO:0000256" key="1">
    <source>
        <dbReference type="SAM" id="Coils"/>
    </source>
</evidence>
<reference evidence="3" key="1">
    <citation type="submission" date="2024-06" db="EMBL/GenBank/DDBJ databases">
        <authorList>
            <person name="Liu X."/>
            <person name="Lenzi L."/>
            <person name="Haldenby T S."/>
            <person name="Uol C."/>
        </authorList>
    </citation>
    <scope>NUCLEOTIDE SEQUENCE</scope>
</reference>
<keyword evidence="1" id="KW-0175">Coiled coil</keyword>
<comment type="caution">
    <text evidence="3">The sequence shown here is derived from an EMBL/GenBank/DDBJ whole genome shotgun (WGS) entry which is preliminary data.</text>
</comment>
<proteinExistence type="predicted"/>
<dbReference type="Proteomes" id="UP001497525">
    <property type="component" value="Unassembled WGS sequence"/>
</dbReference>
<feature type="region of interest" description="Disordered" evidence="2">
    <location>
        <begin position="116"/>
        <end position="142"/>
    </location>
</feature>
<protein>
    <submittedName>
        <fullName evidence="3">Uncharacterized protein</fullName>
    </submittedName>
</protein>
<evidence type="ECO:0000313" key="4">
    <source>
        <dbReference type="Proteomes" id="UP001497525"/>
    </source>
</evidence>